<protein>
    <submittedName>
        <fullName evidence="2">Tetratricopeptide repeat protein</fullName>
    </submittedName>
</protein>
<evidence type="ECO:0000313" key="2">
    <source>
        <dbReference type="EMBL" id="MFK2916735.1"/>
    </source>
</evidence>
<evidence type="ECO:0000313" key="3">
    <source>
        <dbReference type="Proteomes" id="UP001620408"/>
    </source>
</evidence>
<dbReference type="Gene3D" id="1.25.40.10">
    <property type="entry name" value="Tetratricopeptide repeat domain"/>
    <property type="match status" value="1"/>
</dbReference>
<dbReference type="SUPFAM" id="SSF48452">
    <property type="entry name" value="TPR-like"/>
    <property type="match status" value="1"/>
</dbReference>
<reference evidence="2 3" key="1">
    <citation type="submission" date="2020-10" db="EMBL/GenBank/DDBJ databases">
        <title>Phylogeny of dyella-like bacteria.</title>
        <authorList>
            <person name="Fu J."/>
        </authorList>
    </citation>
    <scope>NUCLEOTIDE SEQUENCE [LARGE SCALE GENOMIC DNA]</scope>
    <source>
        <strain evidence="2 3">BB4</strain>
    </source>
</reference>
<dbReference type="InterPro" id="IPR011990">
    <property type="entry name" value="TPR-like_helical_dom_sf"/>
</dbReference>
<dbReference type="Pfam" id="PF14559">
    <property type="entry name" value="TPR_19"/>
    <property type="match status" value="1"/>
</dbReference>
<feature type="chain" id="PRO_5045066202" evidence="1">
    <location>
        <begin position="34"/>
        <end position="177"/>
    </location>
</feature>
<dbReference type="RefSeq" id="WP_379986141.1">
    <property type="nucleotide sequence ID" value="NZ_JADIKD010000007.1"/>
</dbReference>
<feature type="signal peptide" evidence="1">
    <location>
        <begin position="1"/>
        <end position="33"/>
    </location>
</feature>
<dbReference type="Proteomes" id="UP001620408">
    <property type="component" value="Unassembled WGS sequence"/>
</dbReference>
<dbReference type="PROSITE" id="PS51257">
    <property type="entry name" value="PROKAR_LIPOPROTEIN"/>
    <property type="match status" value="1"/>
</dbReference>
<keyword evidence="1" id="KW-0732">Signal</keyword>
<gene>
    <name evidence="2" type="ORF">ISS97_05625</name>
</gene>
<sequence length="177" mass="19083">MSYRRLACRPVLSAAFAALVLVACTQPSAPSQATRPTRSDNDMLASIRAAGEKEKSVIDVQPLRDPGVASLQDAAQADVRGGQFDAAAAKLDQALKLSPTSPDLLQERAEVAIHLKDYGQAEQLAKKSWELGPRLGPLCARNWRTIAELRQHAGDDAAAATADKWVKQCHVEGVPRY</sequence>
<name>A0ABW8K1E8_9GAMM</name>
<keyword evidence="3" id="KW-1185">Reference proteome</keyword>
<evidence type="ECO:0000256" key="1">
    <source>
        <dbReference type="SAM" id="SignalP"/>
    </source>
</evidence>
<organism evidence="2 3">
    <name type="scientific">Dyella koreensis</name>
    <dbReference type="NCBI Taxonomy" id="311235"/>
    <lineage>
        <taxon>Bacteria</taxon>
        <taxon>Pseudomonadati</taxon>
        <taxon>Pseudomonadota</taxon>
        <taxon>Gammaproteobacteria</taxon>
        <taxon>Lysobacterales</taxon>
        <taxon>Rhodanobacteraceae</taxon>
        <taxon>Dyella</taxon>
    </lineage>
</organism>
<accession>A0ABW8K1E8</accession>
<proteinExistence type="predicted"/>
<comment type="caution">
    <text evidence="2">The sequence shown here is derived from an EMBL/GenBank/DDBJ whole genome shotgun (WGS) entry which is preliminary data.</text>
</comment>
<dbReference type="EMBL" id="JADIKD010000007">
    <property type="protein sequence ID" value="MFK2916735.1"/>
    <property type="molecule type" value="Genomic_DNA"/>
</dbReference>